<evidence type="ECO:0000259" key="1">
    <source>
        <dbReference type="PROSITE" id="PS50213"/>
    </source>
</evidence>
<gene>
    <name evidence="2" type="ORF">Voc01_065970</name>
</gene>
<dbReference type="GO" id="GO:0005615">
    <property type="term" value="C:extracellular space"/>
    <property type="evidence" value="ECO:0007669"/>
    <property type="project" value="TreeGrafter"/>
</dbReference>
<feature type="domain" description="FAS1" evidence="1">
    <location>
        <begin position="99"/>
        <end position="261"/>
    </location>
</feature>
<accession>A0A8J4EDL5</accession>
<dbReference type="InterPro" id="IPR036378">
    <property type="entry name" value="FAS1_dom_sf"/>
</dbReference>
<evidence type="ECO:0000313" key="2">
    <source>
        <dbReference type="EMBL" id="GIJ71680.1"/>
    </source>
</evidence>
<name>A0A8J4EDL5_9ACTN</name>
<proteinExistence type="predicted"/>
<keyword evidence="3" id="KW-1185">Reference proteome</keyword>
<dbReference type="PANTHER" id="PTHR10900">
    <property type="entry name" value="PERIOSTIN-RELATED"/>
    <property type="match status" value="1"/>
</dbReference>
<dbReference type="InterPro" id="IPR000782">
    <property type="entry name" value="FAS1_domain"/>
</dbReference>
<dbReference type="EMBL" id="BOPH01000088">
    <property type="protein sequence ID" value="GIJ71680.1"/>
    <property type="molecule type" value="Genomic_DNA"/>
</dbReference>
<organism evidence="2 3">
    <name type="scientific">Virgisporangium ochraceum</name>
    <dbReference type="NCBI Taxonomy" id="65505"/>
    <lineage>
        <taxon>Bacteria</taxon>
        <taxon>Bacillati</taxon>
        <taxon>Actinomycetota</taxon>
        <taxon>Actinomycetes</taxon>
        <taxon>Micromonosporales</taxon>
        <taxon>Micromonosporaceae</taxon>
        <taxon>Virgisporangium</taxon>
    </lineage>
</organism>
<dbReference type="Proteomes" id="UP000635606">
    <property type="component" value="Unassembled WGS sequence"/>
</dbReference>
<dbReference type="Pfam" id="PF02469">
    <property type="entry name" value="Fasciclin"/>
    <property type="match status" value="1"/>
</dbReference>
<dbReference type="InterPro" id="IPR050904">
    <property type="entry name" value="Adhesion/Biosynth-related"/>
</dbReference>
<dbReference type="AlphaFoldDB" id="A0A8J4EDL5"/>
<sequence>MWSVLATRRSPGAVAEWPSSASVGRVRGESSGVTAVTHLTVSLKGPAMKLARLARRLFVGAVAASAATTLTLTATPSVAWATGGSAAPSGTRSLAAVLTSDTSGFDRRPHDFDILTSAVLAVLSAKPTSPVKVLTDGTVALTAFVPNDAAFQRLVQDITDSRRCPSEEQAFTAVAGLGIDTVEAVLLYHVVPGATIDGKTARRSDGAALTTAAGSTVTVDVKDWHVVRLVDKDTNDRDARVASFDINKGNKQIAHAIDRVLRPSDLP</sequence>
<dbReference type="PANTHER" id="PTHR10900:SF122">
    <property type="entry name" value="FAS1 DOMAIN-CONTAINING PROTEIN"/>
    <property type="match status" value="1"/>
</dbReference>
<dbReference type="Gene3D" id="2.30.180.10">
    <property type="entry name" value="FAS1 domain"/>
    <property type="match status" value="1"/>
</dbReference>
<comment type="caution">
    <text evidence="2">The sequence shown here is derived from an EMBL/GenBank/DDBJ whole genome shotgun (WGS) entry which is preliminary data.</text>
</comment>
<dbReference type="SMART" id="SM00554">
    <property type="entry name" value="FAS1"/>
    <property type="match status" value="1"/>
</dbReference>
<protein>
    <recommendedName>
        <fullName evidence="1">FAS1 domain-containing protein</fullName>
    </recommendedName>
</protein>
<evidence type="ECO:0000313" key="3">
    <source>
        <dbReference type="Proteomes" id="UP000635606"/>
    </source>
</evidence>
<dbReference type="PROSITE" id="PS50213">
    <property type="entry name" value="FAS1"/>
    <property type="match status" value="1"/>
</dbReference>
<dbReference type="SUPFAM" id="SSF82153">
    <property type="entry name" value="FAS1 domain"/>
    <property type="match status" value="1"/>
</dbReference>
<reference evidence="2" key="1">
    <citation type="submission" date="2021-01" db="EMBL/GenBank/DDBJ databases">
        <title>Whole genome shotgun sequence of Virgisporangium ochraceum NBRC 16418.</title>
        <authorList>
            <person name="Komaki H."/>
            <person name="Tamura T."/>
        </authorList>
    </citation>
    <scope>NUCLEOTIDE SEQUENCE</scope>
    <source>
        <strain evidence="2">NBRC 16418</strain>
    </source>
</reference>